<dbReference type="SUPFAM" id="SSF51735">
    <property type="entry name" value="NAD(P)-binding Rossmann-fold domains"/>
    <property type="match status" value="1"/>
</dbReference>
<dbReference type="OrthoDB" id="9803061at2"/>
<name>A0A2H3KGB8_9CHLR</name>
<protein>
    <recommendedName>
        <fullName evidence="1">NAD-dependent epimerase/dehydratase domain-containing protein</fullName>
    </recommendedName>
</protein>
<dbReference type="EMBL" id="LYXE01000182">
    <property type="protein sequence ID" value="PDV96764.1"/>
    <property type="molecule type" value="Genomic_DNA"/>
</dbReference>
<accession>A0A2H3KGB8</accession>
<evidence type="ECO:0000313" key="2">
    <source>
        <dbReference type="EMBL" id="PDV96764.1"/>
    </source>
</evidence>
<dbReference type="Pfam" id="PF01370">
    <property type="entry name" value="Epimerase"/>
    <property type="match status" value="1"/>
</dbReference>
<gene>
    <name evidence="2" type="ORF">A9Q02_05940</name>
</gene>
<dbReference type="PANTHER" id="PTHR43245">
    <property type="entry name" value="BIFUNCTIONAL POLYMYXIN RESISTANCE PROTEIN ARNA"/>
    <property type="match status" value="1"/>
</dbReference>
<dbReference type="Proteomes" id="UP000220922">
    <property type="component" value="Unassembled WGS sequence"/>
</dbReference>
<dbReference type="InterPro" id="IPR036291">
    <property type="entry name" value="NAD(P)-bd_dom_sf"/>
</dbReference>
<dbReference type="InterPro" id="IPR050177">
    <property type="entry name" value="Lipid_A_modif_metabolic_enz"/>
</dbReference>
<dbReference type="RefSeq" id="WP_097655151.1">
    <property type="nucleotide sequence ID" value="NZ_LYXE01000182.1"/>
</dbReference>
<dbReference type="AlphaFoldDB" id="A0A2H3KGB8"/>
<sequence>MQIFVTGGAGFIGSHLVKLLVQQGHTVHVFDDLSSGRSERISGYGEAVQFTRGDVRDAEAVTAAMHGADLVFHLAAMVSVVESVEHPPQAYATNVLGTVHVIEAARRHGVQRVVQASTCAVYGNTEQLPVSEQTPVQPLSPYASTKLAAEQVGQLYHHLYGLATVALRFFNVYGPGQDPASPYAAVVPRFVAALRAGEQPRIFGDGLQSRDFVFVGDVVQALWTAARSDHVAGGVFNIGTGRQASVRELASLIGAALQVKVEPILLPPRPGEVRHSRADVTLFAERTGYHATTTLAEGLNATVVAML</sequence>
<feature type="domain" description="NAD-dependent epimerase/dehydratase" evidence="1">
    <location>
        <begin position="3"/>
        <end position="239"/>
    </location>
</feature>
<keyword evidence="3" id="KW-1185">Reference proteome</keyword>
<dbReference type="Gene3D" id="3.40.50.720">
    <property type="entry name" value="NAD(P)-binding Rossmann-like Domain"/>
    <property type="match status" value="1"/>
</dbReference>
<reference evidence="2" key="1">
    <citation type="submission" date="2016-05" db="EMBL/GenBank/DDBJ databases">
        <authorList>
            <person name="Lavstsen T."/>
            <person name="Jespersen J.S."/>
        </authorList>
    </citation>
    <scope>NUCLEOTIDE SEQUENCE [LARGE SCALE GENOMIC DNA]</scope>
    <source>
        <strain evidence="2">B7-9</strain>
    </source>
</reference>
<dbReference type="PRINTS" id="PR01713">
    <property type="entry name" value="NUCEPIMERASE"/>
</dbReference>
<comment type="caution">
    <text evidence="2">The sequence shown here is derived from an EMBL/GenBank/DDBJ whole genome shotgun (WGS) entry which is preliminary data.</text>
</comment>
<dbReference type="InterPro" id="IPR001509">
    <property type="entry name" value="Epimerase_deHydtase"/>
</dbReference>
<organism evidence="2 3">
    <name type="scientific">Candidatus Chloroploca asiatica</name>
    <dbReference type="NCBI Taxonomy" id="1506545"/>
    <lineage>
        <taxon>Bacteria</taxon>
        <taxon>Bacillati</taxon>
        <taxon>Chloroflexota</taxon>
        <taxon>Chloroflexia</taxon>
        <taxon>Chloroflexales</taxon>
        <taxon>Chloroflexineae</taxon>
        <taxon>Oscillochloridaceae</taxon>
        <taxon>Candidatus Chloroploca</taxon>
    </lineage>
</organism>
<dbReference type="PANTHER" id="PTHR43245:SF13">
    <property type="entry name" value="UDP-D-APIOSE_UDP-D-XYLOSE SYNTHASE 2"/>
    <property type="match status" value="1"/>
</dbReference>
<dbReference type="Gene3D" id="3.90.25.10">
    <property type="entry name" value="UDP-galactose 4-epimerase, domain 1"/>
    <property type="match status" value="1"/>
</dbReference>
<evidence type="ECO:0000259" key="1">
    <source>
        <dbReference type="Pfam" id="PF01370"/>
    </source>
</evidence>
<evidence type="ECO:0000313" key="3">
    <source>
        <dbReference type="Proteomes" id="UP000220922"/>
    </source>
</evidence>
<proteinExistence type="predicted"/>